<gene>
    <name evidence="1" type="ORF">HPB50_007674</name>
</gene>
<evidence type="ECO:0000313" key="2">
    <source>
        <dbReference type="Proteomes" id="UP000821845"/>
    </source>
</evidence>
<evidence type="ECO:0000313" key="1">
    <source>
        <dbReference type="EMBL" id="KAH6935678.1"/>
    </source>
</evidence>
<accession>A0ACB7SLS7</accession>
<keyword evidence="2" id="KW-1185">Reference proteome</keyword>
<proteinExistence type="predicted"/>
<comment type="caution">
    <text evidence="1">The sequence shown here is derived from an EMBL/GenBank/DDBJ whole genome shotgun (WGS) entry which is preliminary data.</text>
</comment>
<dbReference type="Proteomes" id="UP000821845">
    <property type="component" value="Chromosome 3"/>
</dbReference>
<reference evidence="1" key="1">
    <citation type="submission" date="2020-05" db="EMBL/GenBank/DDBJ databases">
        <title>Large-scale comparative analyses of tick genomes elucidate their genetic diversity and vector capacities.</title>
        <authorList>
            <person name="Jia N."/>
            <person name="Wang J."/>
            <person name="Shi W."/>
            <person name="Du L."/>
            <person name="Sun Y."/>
            <person name="Zhan W."/>
            <person name="Jiang J."/>
            <person name="Wang Q."/>
            <person name="Zhang B."/>
            <person name="Ji P."/>
            <person name="Sakyi L.B."/>
            <person name="Cui X."/>
            <person name="Yuan T."/>
            <person name="Jiang B."/>
            <person name="Yang W."/>
            <person name="Lam T.T.-Y."/>
            <person name="Chang Q."/>
            <person name="Ding S."/>
            <person name="Wang X."/>
            <person name="Zhu J."/>
            <person name="Ruan X."/>
            <person name="Zhao L."/>
            <person name="Wei J."/>
            <person name="Que T."/>
            <person name="Du C."/>
            <person name="Cheng J."/>
            <person name="Dai P."/>
            <person name="Han X."/>
            <person name="Huang E."/>
            <person name="Gao Y."/>
            <person name="Liu J."/>
            <person name="Shao H."/>
            <person name="Ye R."/>
            <person name="Li L."/>
            <person name="Wei W."/>
            <person name="Wang X."/>
            <person name="Wang C."/>
            <person name="Yang T."/>
            <person name="Huo Q."/>
            <person name="Li W."/>
            <person name="Guo W."/>
            <person name="Chen H."/>
            <person name="Zhou L."/>
            <person name="Ni X."/>
            <person name="Tian J."/>
            <person name="Zhou Y."/>
            <person name="Sheng Y."/>
            <person name="Liu T."/>
            <person name="Pan Y."/>
            <person name="Xia L."/>
            <person name="Li J."/>
            <person name="Zhao F."/>
            <person name="Cao W."/>
        </authorList>
    </citation>
    <scope>NUCLEOTIDE SEQUENCE</scope>
    <source>
        <strain evidence="1">Hyas-2018</strain>
    </source>
</reference>
<sequence>MLRDEAAPAYNPANHHAHPVSARRVSRLQPRGPHSCKLPVAHGLYGARSPANGRANASTCAVRRVRQFKGSNGSAVVSNRRATSHRKRRTTGDLTVRQQQQ</sequence>
<organism evidence="1 2">
    <name type="scientific">Hyalomma asiaticum</name>
    <name type="common">Tick</name>
    <dbReference type="NCBI Taxonomy" id="266040"/>
    <lineage>
        <taxon>Eukaryota</taxon>
        <taxon>Metazoa</taxon>
        <taxon>Ecdysozoa</taxon>
        <taxon>Arthropoda</taxon>
        <taxon>Chelicerata</taxon>
        <taxon>Arachnida</taxon>
        <taxon>Acari</taxon>
        <taxon>Parasitiformes</taxon>
        <taxon>Ixodida</taxon>
        <taxon>Ixodoidea</taxon>
        <taxon>Ixodidae</taxon>
        <taxon>Hyalomminae</taxon>
        <taxon>Hyalomma</taxon>
    </lineage>
</organism>
<protein>
    <submittedName>
        <fullName evidence="1">Uncharacterized protein</fullName>
    </submittedName>
</protein>
<name>A0ACB7SLS7_HYAAI</name>
<dbReference type="EMBL" id="CM023483">
    <property type="protein sequence ID" value="KAH6935678.1"/>
    <property type="molecule type" value="Genomic_DNA"/>
</dbReference>